<evidence type="ECO:0000313" key="2">
    <source>
        <dbReference type="Proteomes" id="UP000663891"/>
    </source>
</evidence>
<reference evidence="1" key="1">
    <citation type="submission" date="2021-02" db="EMBL/GenBank/DDBJ databases">
        <authorList>
            <person name="Nowell W R."/>
        </authorList>
    </citation>
    <scope>NUCLEOTIDE SEQUENCE</scope>
</reference>
<proteinExistence type="predicted"/>
<dbReference type="Proteomes" id="UP000663891">
    <property type="component" value="Unassembled WGS sequence"/>
</dbReference>
<feature type="non-terminal residue" evidence="1">
    <location>
        <position position="1"/>
    </location>
</feature>
<dbReference type="EMBL" id="CAJNON010003703">
    <property type="protein sequence ID" value="CAF1525775.1"/>
    <property type="molecule type" value="Genomic_DNA"/>
</dbReference>
<protein>
    <submittedName>
        <fullName evidence="1">Uncharacterized protein</fullName>
    </submittedName>
</protein>
<accession>A0A815UPS9</accession>
<evidence type="ECO:0000313" key="1">
    <source>
        <dbReference type="EMBL" id="CAF1525775.1"/>
    </source>
</evidence>
<comment type="caution">
    <text evidence="1">The sequence shown here is derived from an EMBL/GenBank/DDBJ whole genome shotgun (WGS) entry which is preliminary data.</text>
</comment>
<sequence length="38" mass="4217">RISIENGLIEVHSAFEGTALCKANVTYRRKYNGAETTC</sequence>
<organism evidence="1 2">
    <name type="scientific">Adineta steineri</name>
    <dbReference type="NCBI Taxonomy" id="433720"/>
    <lineage>
        <taxon>Eukaryota</taxon>
        <taxon>Metazoa</taxon>
        <taxon>Spiralia</taxon>
        <taxon>Gnathifera</taxon>
        <taxon>Rotifera</taxon>
        <taxon>Eurotatoria</taxon>
        <taxon>Bdelloidea</taxon>
        <taxon>Adinetida</taxon>
        <taxon>Adinetidae</taxon>
        <taxon>Adineta</taxon>
    </lineage>
</organism>
<name>A0A815UPS9_9BILA</name>
<dbReference type="AlphaFoldDB" id="A0A815UPS9"/>
<gene>
    <name evidence="1" type="ORF">VCS650_LOCUS43481</name>
</gene>